<gene>
    <name evidence="2" type="ORF">C7I36_00510</name>
</gene>
<dbReference type="GO" id="GO:0006313">
    <property type="term" value="P:DNA transposition"/>
    <property type="evidence" value="ECO:0007669"/>
    <property type="project" value="InterPro"/>
</dbReference>
<dbReference type="OrthoDB" id="9814067at2"/>
<dbReference type="SUPFAM" id="SSF143422">
    <property type="entry name" value="Transposase IS200-like"/>
    <property type="match status" value="1"/>
</dbReference>
<sequence>MPRRKRCYLAGVPSHVVQRGNNRQPCFFCDEDRGFYIKVLGEALERFEVALHAYVLMTNHVHLLMTPASEQGISRVMQCLGRSYVGYVNQRYRRTGTLWEGRHKASLIDTEPYLLNCQRYIELNPVRAGMAEQPGQYHWSSYQANARGKPVACLTPHEVYLRLGNTPAARQQAYRSLFEQPVPEEQLADFRMGLNHNYPVGSPQFRQDLQENAHLPLGHLHQGRPAKPKK</sequence>
<dbReference type="Gene3D" id="3.30.70.1290">
    <property type="entry name" value="Transposase IS200-like"/>
    <property type="match status" value="1"/>
</dbReference>
<proteinExistence type="predicted"/>
<name>A0A2P7RDR0_9GAMM</name>
<evidence type="ECO:0000313" key="3">
    <source>
        <dbReference type="Proteomes" id="UP000242181"/>
    </source>
</evidence>
<dbReference type="PANTHER" id="PTHR34322">
    <property type="entry name" value="TRANSPOSASE, Y1_TNP DOMAIN-CONTAINING"/>
    <property type="match status" value="1"/>
</dbReference>
<protein>
    <submittedName>
        <fullName evidence="2">Transposase</fullName>
    </submittedName>
</protein>
<dbReference type="InterPro" id="IPR036515">
    <property type="entry name" value="Transposase_17_sf"/>
</dbReference>
<keyword evidence="3" id="KW-1185">Reference proteome</keyword>
<dbReference type="Pfam" id="PF01797">
    <property type="entry name" value="Y1_Tnp"/>
    <property type="match status" value="1"/>
</dbReference>
<dbReference type="RefSeq" id="WP_106451792.1">
    <property type="nucleotide sequence ID" value="NZ_PXYH01000001.1"/>
</dbReference>
<dbReference type="Proteomes" id="UP000242181">
    <property type="component" value="Unassembled WGS sequence"/>
</dbReference>
<dbReference type="InterPro" id="IPR002686">
    <property type="entry name" value="Transposase_17"/>
</dbReference>
<dbReference type="GO" id="GO:0004803">
    <property type="term" value="F:transposase activity"/>
    <property type="evidence" value="ECO:0007669"/>
    <property type="project" value="InterPro"/>
</dbReference>
<dbReference type="GO" id="GO:0003677">
    <property type="term" value="F:DNA binding"/>
    <property type="evidence" value="ECO:0007669"/>
    <property type="project" value="InterPro"/>
</dbReference>
<dbReference type="AlphaFoldDB" id="A0A2P7RDR0"/>
<organism evidence="2 3">
    <name type="scientific">Zobellella taiwanensis</name>
    <dbReference type="NCBI Taxonomy" id="347535"/>
    <lineage>
        <taxon>Bacteria</taxon>
        <taxon>Pseudomonadati</taxon>
        <taxon>Pseudomonadota</taxon>
        <taxon>Gammaproteobacteria</taxon>
        <taxon>Aeromonadales</taxon>
        <taxon>Aeromonadaceae</taxon>
        <taxon>Zobellella</taxon>
    </lineage>
</organism>
<accession>A0A2P7RDR0</accession>
<dbReference type="EMBL" id="PXYH01000001">
    <property type="protein sequence ID" value="PSJ48339.1"/>
    <property type="molecule type" value="Genomic_DNA"/>
</dbReference>
<reference evidence="2 3" key="1">
    <citation type="submission" date="2018-03" db="EMBL/GenBank/DDBJ databases">
        <title>The draft genome of Zobellella taiwanensis JCM 13381.</title>
        <authorList>
            <person name="Liu L."/>
            <person name="Li L."/>
            <person name="Wang T."/>
            <person name="Zhang X."/>
            <person name="Liang L."/>
        </authorList>
    </citation>
    <scope>NUCLEOTIDE SEQUENCE [LARGE SCALE GENOMIC DNA]</scope>
    <source>
        <strain evidence="2 3">JCM 13381</strain>
    </source>
</reference>
<evidence type="ECO:0000259" key="1">
    <source>
        <dbReference type="SMART" id="SM01321"/>
    </source>
</evidence>
<feature type="domain" description="Transposase IS200-like" evidence="1">
    <location>
        <begin position="9"/>
        <end position="124"/>
    </location>
</feature>
<comment type="caution">
    <text evidence="2">The sequence shown here is derived from an EMBL/GenBank/DDBJ whole genome shotgun (WGS) entry which is preliminary data.</text>
</comment>
<dbReference type="PANTHER" id="PTHR34322:SF2">
    <property type="entry name" value="TRANSPOSASE IS200-LIKE DOMAIN-CONTAINING PROTEIN"/>
    <property type="match status" value="1"/>
</dbReference>
<dbReference type="SMART" id="SM01321">
    <property type="entry name" value="Y1_Tnp"/>
    <property type="match status" value="1"/>
</dbReference>
<evidence type="ECO:0000313" key="2">
    <source>
        <dbReference type="EMBL" id="PSJ48339.1"/>
    </source>
</evidence>